<dbReference type="InterPro" id="IPR050426">
    <property type="entry name" value="Glycosyltransferase_28"/>
</dbReference>
<keyword evidence="6" id="KW-1185">Reference proteome</keyword>
<dbReference type="PANTHER" id="PTHR48050:SF13">
    <property type="entry name" value="STEROL 3-BETA-GLUCOSYLTRANSFERASE UGT80A2"/>
    <property type="match status" value="1"/>
</dbReference>
<reference evidence="5 6" key="1">
    <citation type="submission" date="2015-10" db="EMBL/GenBank/DDBJ databases">
        <title>Full genome of DAOMC 229536 Phialocephala scopiformis, a fungal endophyte of spruce producing the potent anti-insectan compound rugulosin.</title>
        <authorList>
            <consortium name="DOE Joint Genome Institute"/>
            <person name="Walker A.K."/>
            <person name="Frasz S.L."/>
            <person name="Seifert K.A."/>
            <person name="Miller J.D."/>
            <person name="Mondo S.J."/>
            <person name="Labutti K."/>
            <person name="Lipzen A."/>
            <person name="Dockter R."/>
            <person name="Kennedy M."/>
            <person name="Grigoriev I.V."/>
            <person name="Spatafora J.W."/>
        </authorList>
    </citation>
    <scope>NUCLEOTIDE SEQUENCE [LARGE SCALE GENOMIC DNA]</scope>
    <source>
        <strain evidence="5 6">CBS 120377</strain>
    </source>
</reference>
<evidence type="ECO:0000256" key="2">
    <source>
        <dbReference type="SAM" id="MobiDB-lite"/>
    </source>
</evidence>
<dbReference type="Pfam" id="PF03033">
    <property type="entry name" value="Glyco_transf_28"/>
    <property type="match status" value="1"/>
</dbReference>
<dbReference type="Gene3D" id="3.40.50.2000">
    <property type="entry name" value="Glycogen Phosphorylase B"/>
    <property type="match status" value="2"/>
</dbReference>
<dbReference type="AlphaFoldDB" id="A0A194X057"/>
<protein>
    <submittedName>
        <fullName evidence="5">UDP-Glycosyltransferase/glycogen phosphorylase</fullName>
    </submittedName>
</protein>
<evidence type="ECO:0000313" key="5">
    <source>
        <dbReference type="EMBL" id="KUJ13339.1"/>
    </source>
</evidence>
<dbReference type="Proteomes" id="UP000070700">
    <property type="component" value="Unassembled WGS sequence"/>
</dbReference>
<proteinExistence type="predicted"/>
<dbReference type="InterPro" id="IPR010610">
    <property type="entry name" value="EryCIII-like_C"/>
</dbReference>
<accession>A0A194X057</accession>
<keyword evidence="1 5" id="KW-0808">Transferase</keyword>
<dbReference type="EMBL" id="KQ947422">
    <property type="protein sequence ID" value="KUJ13339.1"/>
    <property type="molecule type" value="Genomic_DNA"/>
</dbReference>
<dbReference type="GO" id="GO:0005975">
    <property type="term" value="P:carbohydrate metabolic process"/>
    <property type="evidence" value="ECO:0007669"/>
    <property type="project" value="InterPro"/>
</dbReference>
<dbReference type="FunFam" id="3.40.50.2000:FF:000009">
    <property type="entry name" value="Sterol 3-beta-glucosyltransferase UGT80A2"/>
    <property type="match status" value="1"/>
</dbReference>
<gene>
    <name evidence="5" type="ORF">LY89DRAFT_157321</name>
</gene>
<evidence type="ECO:0000313" key="6">
    <source>
        <dbReference type="Proteomes" id="UP000070700"/>
    </source>
</evidence>
<dbReference type="InterPro" id="IPR002213">
    <property type="entry name" value="UDP_glucos_trans"/>
</dbReference>
<dbReference type="KEGG" id="psco:LY89DRAFT_157321"/>
<dbReference type="GeneID" id="28815189"/>
<feature type="domain" description="Erythromycin biosynthesis protein CIII-like C-terminal" evidence="4">
    <location>
        <begin position="428"/>
        <end position="537"/>
    </location>
</feature>
<dbReference type="Pfam" id="PF06722">
    <property type="entry name" value="EryCIII-like_C"/>
    <property type="match status" value="1"/>
</dbReference>
<name>A0A194X057_MOLSC</name>
<dbReference type="InParanoid" id="A0A194X057"/>
<dbReference type="RefSeq" id="XP_018067694.1">
    <property type="nucleotide sequence ID" value="XM_018205463.1"/>
</dbReference>
<dbReference type="InterPro" id="IPR004276">
    <property type="entry name" value="GlycoTrans_28_N"/>
</dbReference>
<evidence type="ECO:0000259" key="3">
    <source>
        <dbReference type="Pfam" id="PF03033"/>
    </source>
</evidence>
<evidence type="ECO:0000256" key="1">
    <source>
        <dbReference type="ARBA" id="ARBA00022679"/>
    </source>
</evidence>
<dbReference type="FunFam" id="3.40.50.2000:FF:000268">
    <property type="entry name" value="Glycosyltransferase family 1 protein"/>
    <property type="match status" value="1"/>
</dbReference>
<dbReference type="SUPFAM" id="SSF53756">
    <property type="entry name" value="UDP-Glycosyltransferase/glycogen phosphorylase"/>
    <property type="match status" value="1"/>
</dbReference>
<feature type="domain" description="Glycosyltransferase family 28 N-terminal" evidence="3">
    <location>
        <begin position="89"/>
        <end position="152"/>
    </location>
</feature>
<dbReference type="CDD" id="cd03784">
    <property type="entry name" value="GT1_Gtf-like"/>
    <property type="match status" value="1"/>
</dbReference>
<evidence type="ECO:0000259" key="4">
    <source>
        <dbReference type="Pfam" id="PF06722"/>
    </source>
</evidence>
<dbReference type="OrthoDB" id="5835829at2759"/>
<dbReference type="PANTHER" id="PTHR48050">
    <property type="entry name" value="STEROL 3-BETA-GLUCOSYLTRANSFERASE"/>
    <property type="match status" value="1"/>
</dbReference>
<organism evidence="5 6">
    <name type="scientific">Mollisia scopiformis</name>
    <name type="common">Conifer needle endophyte fungus</name>
    <name type="synonym">Phialocephala scopiformis</name>
    <dbReference type="NCBI Taxonomy" id="149040"/>
    <lineage>
        <taxon>Eukaryota</taxon>
        <taxon>Fungi</taxon>
        <taxon>Dikarya</taxon>
        <taxon>Ascomycota</taxon>
        <taxon>Pezizomycotina</taxon>
        <taxon>Leotiomycetes</taxon>
        <taxon>Helotiales</taxon>
        <taxon>Mollisiaceae</taxon>
        <taxon>Mollisia</taxon>
    </lineage>
</organism>
<sequence length="912" mass="100191">MATTQEENLSGFRNSNEHFTAEARINTDGRINIHVTDKALKLTKYLAKRAKYSHGQAPLGQDLTPNNREYENNFQAVLGKYKDAPKLNIAIHIVGSRGDVQPFIAVAKELMRPPYGHRVRICTHPVFKAFVEENGIEFFSIGGDPATLMAYMVKNPGLMPGMESLKAGDVGKRRADIAEILEGCWRGCIEPGDGMLGSKKSSSTMSREEETDRLFIADAIIANPPSYGHIHCAEKLGIPLHMMFTQRASCSVRTNMLTLFSMPWSPTQYFPHPLASLDRNEADPNFANYISYTMMELLAWQGLGDVINGFRVKTLHLDPISPLWGHMLLSRMKVPFTYAWSPALIPKPPDWGSHINISGFAFLNQASTYTPPEDLLTFLKAGPPPVYIGFGSIVVDDPNKLTKMIFGAVKRAGVRALVSKGWGGLGDGDVPEGVFLLGNVPHDWLFNYVSAVVHHGGAGTTAIGIAMGKPTVVVPFFGDQPFWGAMIHRAGAGPEPVPFKKMTEENLAHAIVTALGPDVQTSVKQMSEQIAQENGAKTAAESFHQAVNLDTMRCLMRPDHVAVWRVKGTNIRLGIMAAAVLLDAQIVRLPNLKLIRHRDWYVDEGAGDPIQGFLAVASGTVTNSLTLIFDYSRSLSRTVHRPPTPPKIETDSSSLSDPRPLALRTNSLEYVPTRNPVQKAAHFSPEHLDYVALKMASKTLKSTTDKQKNKRTYSWSPAQRQVSLLHHGSSKQVHYHGRLHDASVETGHFAYAMGATALRVPVAFFYNLANGFHNAPSFFLSDPTVRRRDNITGFGSGLKVASKEVLYGTLDSFTGLITLPVRGAKKSGPWGFVKGVGKGVAAFPMKITAAALGIPGYGLKGLEKQLEKRYSRGLKAGLLVVRIKQGIVAFERSSEAEREEVRRRWRELEGAS</sequence>
<dbReference type="GO" id="GO:0016906">
    <property type="term" value="F:sterol 3-beta-glucosyltransferase activity"/>
    <property type="evidence" value="ECO:0007669"/>
    <property type="project" value="UniProtKB-ARBA"/>
</dbReference>
<feature type="region of interest" description="Disordered" evidence="2">
    <location>
        <begin position="638"/>
        <end position="659"/>
    </location>
</feature>